<evidence type="ECO:0000256" key="2">
    <source>
        <dbReference type="ARBA" id="ARBA00023125"/>
    </source>
</evidence>
<dbReference type="Pfam" id="PF01381">
    <property type="entry name" value="HTH_3"/>
    <property type="match status" value="1"/>
</dbReference>
<evidence type="ECO:0000313" key="4">
    <source>
        <dbReference type="EMBL" id="HIR59537.1"/>
    </source>
</evidence>
<dbReference type="Pfam" id="PF06114">
    <property type="entry name" value="Peptidase_M78"/>
    <property type="match status" value="1"/>
</dbReference>
<dbReference type="Gene3D" id="1.10.260.40">
    <property type="entry name" value="lambda repressor-like DNA-binding domains"/>
    <property type="match status" value="1"/>
</dbReference>
<dbReference type="EMBL" id="DVHC01000059">
    <property type="protein sequence ID" value="HIR59537.1"/>
    <property type="molecule type" value="Genomic_DNA"/>
</dbReference>
<sequence>MSNLKKFEEYVIAPGETLLELLETNCMTQLDLANKTGITKKTINEIIKGKAPITPATALKLEYVFNIRASFWNNLESDYRESLERKKDMDSIIEDEKYLINIPYLEMSKRNWDYIEKTKDPIEKVINLRKFFGVASLSFDTELKKKLAFRKKNNENFSLESLYCFLRYGEIESNKDKYPKYNTELLKEKAKEIRLLANTSFLESLHNIKEILKSCGVSLVYEPHLPHTYINGVSYKISCDKAIIMISDRGKRDDILWFTLFHEIAHLIKHSKKEIFIDDDNIDKTEIELEADNYAKNILIKDTEYNNFIKNNRYTEKQIKDFAKANNVNTGIVIGRLQKDGIVSWSDFNNLITRL</sequence>
<protein>
    <submittedName>
        <fullName evidence="4">HigA family addiction module antidote protein</fullName>
    </submittedName>
</protein>
<dbReference type="PROSITE" id="PS50943">
    <property type="entry name" value="HTH_CROC1"/>
    <property type="match status" value="1"/>
</dbReference>
<evidence type="ECO:0000256" key="1">
    <source>
        <dbReference type="ARBA" id="ARBA00007227"/>
    </source>
</evidence>
<dbReference type="Gene3D" id="1.10.10.2910">
    <property type="match status" value="1"/>
</dbReference>
<dbReference type="PANTHER" id="PTHR36924:SF1">
    <property type="entry name" value="ANTITOXIN HIGA-1"/>
    <property type="match status" value="1"/>
</dbReference>
<dbReference type="InterPro" id="IPR001387">
    <property type="entry name" value="Cro/C1-type_HTH"/>
</dbReference>
<keyword evidence="2" id="KW-0238">DNA-binding</keyword>
<name>A0A9D1DV40_9FIRM</name>
<dbReference type="NCBIfam" id="TIGR02607">
    <property type="entry name" value="antidote_HigA"/>
    <property type="match status" value="1"/>
</dbReference>
<dbReference type="GO" id="GO:0003677">
    <property type="term" value="F:DNA binding"/>
    <property type="evidence" value="ECO:0007669"/>
    <property type="project" value="UniProtKB-KW"/>
</dbReference>
<evidence type="ECO:0000259" key="3">
    <source>
        <dbReference type="PROSITE" id="PS50943"/>
    </source>
</evidence>
<dbReference type="CDD" id="cd00093">
    <property type="entry name" value="HTH_XRE"/>
    <property type="match status" value="1"/>
</dbReference>
<organism evidence="4 5">
    <name type="scientific">Candidatus Onthousia excrementipullorum</name>
    <dbReference type="NCBI Taxonomy" id="2840884"/>
    <lineage>
        <taxon>Bacteria</taxon>
        <taxon>Bacillati</taxon>
        <taxon>Bacillota</taxon>
        <taxon>Bacilli</taxon>
        <taxon>Candidatus Onthousia</taxon>
    </lineage>
</organism>
<dbReference type="InterPro" id="IPR013430">
    <property type="entry name" value="Toxin_antidote_HigA"/>
</dbReference>
<comment type="similarity">
    <text evidence="1">Belongs to the short-chain fatty acyl-CoA assimilation regulator (ScfR) family.</text>
</comment>
<reference evidence="4" key="1">
    <citation type="submission" date="2020-10" db="EMBL/GenBank/DDBJ databases">
        <authorList>
            <person name="Gilroy R."/>
        </authorList>
    </citation>
    <scope>NUCLEOTIDE SEQUENCE</scope>
    <source>
        <strain evidence="4">CHK184-20233</strain>
    </source>
</reference>
<feature type="domain" description="HTH cro/C1-type" evidence="3">
    <location>
        <begin position="27"/>
        <end position="72"/>
    </location>
</feature>
<evidence type="ECO:0000313" key="5">
    <source>
        <dbReference type="Proteomes" id="UP000824232"/>
    </source>
</evidence>
<dbReference type="InterPro" id="IPR010982">
    <property type="entry name" value="Lambda_DNA-bd_dom_sf"/>
</dbReference>
<gene>
    <name evidence="4" type="ORF">IAB38_05740</name>
</gene>
<dbReference type="AlphaFoldDB" id="A0A9D1DV40"/>
<dbReference type="SUPFAM" id="SSF47413">
    <property type="entry name" value="lambda repressor-like DNA-binding domains"/>
    <property type="match status" value="1"/>
</dbReference>
<dbReference type="PANTHER" id="PTHR36924">
    <property type="entry name" value="ANTITOXIN HIGA-1"/>
    <property type="match status" value="1"/>
</dbReference>
<accession>A0A9D1DV40</accession>
<reference evidence="4" key="2">
    <citation type="journal article" date="2021" name="PeerJ">
        <title>Extensive microbial diversity within the chicken gut microbiome revealed by metagenomics and culture.</title>
        <authorList>
            <person name="Gilroy R."/>
            <person name="Ravi A."/>
            <person name="Getino M."/>
            <person name="Pursley I."/>
            <person name="Horton D.L."/>
            <person name="Alikhan N.F."/>
            <person name="Baker D."/>
            <person name="Gharbi K."/>
            <person name="Hall N."/>
            <person name="Watson M."/>
            <person name="Adriaenssens E.M."/>
            <person name="Foster-Nyarko E."/>
            <person name="Jarju S."/>
            <person name="Secka A."/>
            <person name="Antonio M."/>
            <person name="Oren A."/>
            <person name="Chaudhuri R.R."/>
            <person name="La Ragione R."/>
            <person name="Hildebrand F."/>
            <person name="Pallen M.J."/>
        </authorList>
    </citation>
    <scope>NUCLEOTIDE SEQUENCE</scope>
    <source>
        <strain evidence="4">CHK184-20233</strain>
    </source>
</reference>
<dbReference type="InterPro" id="IPR010359">
    <property type="entry name" value="IrrE_HExxH"/>
</dbReference>
<dbReference type="SMART" id="SM00530">
    <property type="entry name" value="HTH_XRE"/>
    <property type="match status" value="1"/>
</dbReference>
<comment type="caution">
    <text evidence="4">The sequence shown here is derived from an EMBL/GenBank/DDBJ whole genome shotgun (WGS) entry which is preliminary data.</text>
</comment>
<proteinExistence type="inferred from homology"/>
<dbReference type="Proteomes" id="UP000824232">
    <property type="component" value="Unassembled WGS sequence"/>
</dbReference>